<gene>
    <name evidence="2" type="ORF">SKAU_G00252580</name>
</gene>
<evidence type="ECO:0000313" key="2">
    <source>
        <dbReference type="EMBL" id="KAJ8350128.1"/>
    </source>
</evidence>
<dbReference type="EMBL" id="JAINUF010000009">
    <property type="protein sequence ID" value="KAJ8350128.1"/>
    <property type="molecule type" value="Genomic_DNA"/>
</dbReference>
<reference evidence="2" key="1">
    <citation type="journal article" date="2023" name="Science">
        <title>Genome structures resolve the early diversification of teleost fishes.</title>
        <authorList>
            <person name="Parey E."/>
            <person name="Louis A."/>
            <person name="Montfort J."/>
            <person name="Bouchez O."/>
            <person name="Roques C."/>
            <person name="Iampietro C."/>
            <person name="Lluch J."/>
            <person name="Castinel A."/>
            <person name="Donnadieu C."/>
            <person name="Desvignes T."/>
            <person name="Floi Bucao C."/>
            <person name="Jouanno E."/>
            <person name="Wen M."/>
            <person name="Mejri S."/>
            <person name="Dirks R."/>
            <person name="Jansen H."/>
            <person name="Henkel C."/>
            <person name="Chen W.J."/>
            <person name="Zahm M."/>
            <person name="Cabau C."/>
            <person name="Klopp C."/>
            <person name="Thompson A.W."/>
            <person name="Robinson-Rechavi M."/>
            <person name="Braasch I."/>
            <person name="Lecointre G."/>
            <person name="Bobe J."/>
            <person name="Postlethwait J.H."/>
            <person name="Berthelot C."/>
            <person name="Roest Crollius H."/>
            <person name="Guiguen Y."/>
        </authorList>
    </citation>
    <scope>NUCLEOTIDE SEQUENCE</scope>
    <source>
        <strain evidence="2">WJC10195</strain>
    </source>
</reference>
<dbReference type="AlphaFoldDB" id="A0A9Q1F350"/>
<feature type="region of interest" description="Disordered" evidence="1">
    <location>
        <begin position="15"/>
        <end position="61"/>
    </location>
</feature>
<proteinExistence type="predicted"/>
<protein>
    <submittedName>
        <fullName evidence="2">Uncharacterized protein</fullName>
    </submittedName>
</protein>
<evidence type="ECO:0000256" key="1">
    <source>
        <dbReference type="SAM" id="MobiDB-lite"/>
    </source>
</evidence>
<dbReference type="Proteomes" id="UP001152622">
    <property type="component" value="Chromosome 9"/>
</dbReference>
<keyword evidence="3" id="KW-1185">Reference proteome</keyword>
<organism evidence="2 3">
    <name type="scientific">Synaphobranchus kaupii</name>
    <name type="common">Kaup's arrowtooth eel</name>
    <dbReference type="NCBI Taxonomy" id="118154"/>
    <lineage>
        <taxon>Eukaryota</taxon>
        <taxon>Metazoa</taxon>
        <taxon>Chordata</taxon>
        <taxon>Craniata</taxon>
        <taxon>Vertebrata</taxon>
        <taxon>Euteleostomi</taxon>
        <taxon>Actinopterygii</taxon>
        <taxon>Neopterygii</taxon>
        <taxon>Teleostei</taxon>
        <taxon>Anguilliformes</taxon>
        <taxon>Synaphobranchidae</taxon>
        <taxon>Synaphobranchus</taxon>
    </lineage>
</organism>
<sequence length="102" mass="10610">MCSCRIIKGPLTLKVAQPQQDRGQDREYGKTPFIPVTTPSPPSLGPGCHETANSSAIPPGLTAPVLKPSFRMTGTDGTGAAMAVEDLNESSFSAPGREVGAR</sequence>
<evidence type="ECO:0000313" key="3">
    <source>
        <dbReference type="Proteomes" id="UP001152622"/>
    </source>
</evidence>
<comment type="caution">
    <text evidence="2">The sequence shown here is derived from an EMBL/GenBank/DDBJ whole genome shotgun (WGS) entry which is preliminary data.</text>
</comment>
<accession>A0A9Q1F350</accession>
<name>A0A9Q1F350_SYNKA</name>